<feature type="transmembrane region" description="Helical" evidence="22">
    <location>
        <begin position="135"/>
        <end position="157"/>
    </location>
</feature>
<dbReference type="PANTHER" id="PTHR19957:SF84">
    <property type="entry name" value="SYNTAXIN-1A"/>
    <property type="match status" value="1"/>
</dbReference>
<sequence length="158" mass="17785">MSEYNATQSDYCERCKHHIQRQLEITGRNTTNDELEIMLESDNPAIFTTGIIMDSNVTQQAVDEIETRHTEIIKLENCIRELHDMFMDMAMLVESQGELVNNIEKNVCSAQEYVEKAKEDTKQAVLIRKGGRRKLLLIGGCVAVTLSVLIIGLAIGLS</sequence>
<evidence type="ECO:0000256" key="5">
    <source>
        <dbReference type="ARBA" id="ARBA00022448"/>
    </source>
</evidence>
<keyword evidence="13" id="KW-0832">Ubl conjugation</keyword>
<evidence type="ECO:0000256" key="4">
    <source>
        <dbReference type="ARBA" id="ARBA00009063"/>
    </source>
</evidence>
<dbReference type="InterPro" id="IPR000727">
    <property type="entry name" value="T_SNARE_dom"/>
</dbReference>
<evidence type="ECO:0000256" key="7">
    <source>
        <dbReference type="ARBA" id="ARBA00022483"/>
    </source>
</evidence>
<accession>A0AAV6FYU8</accession>
<evidence type="ECO:0000256" key="1">
    <source>
        <dbReference type="ARBA" id="ARBA00004143"/>
    </source>
</evidence>
<evidence type="ECO:0000256" key="17">
    <source>
        <dbReference type="ARBA" id="ARBA00023136"/>
    </source>
</evidence>
<keyword evidence="5" id="KW-0813">Transport</keyword>
<dbReference type="InterPro" id="IPR006011">
    <property type="entry name" value="Syntaxin_N"/>
</dbReference>
<evidence type="ECO:0000256" key="19">
    <source>
        <dbReference type="ARBA" id="ARBA00034102"/>
    </source>
</evidence>
<evidence type="ECO:0000256" key="13">
    <source>
        <dbReference type="ARBA" id="ARBA00022843"/>
    </source>
</evidence>
<keyword evidence="25" id="KW-1185">Reference proteome</keyword>
<evidence type="ECO:0000256" key="21">
    <source>
        <dbReference type="ARBA" id="ARBA00046172"/>
    </source>
</evidence>
<dbReference type="GO" id="GO:0005484">
    <property type="term" value="F:SNAP receptor activity"/>
    <property type="evidence" value="ECO:0007669"/>
    <property type="project" value="InterPro"/>
</dbReference>
<dbReference type="GO" id="GO:0006886">
    <property type="term" value="P:intracellular protein transport"/>
    <property type="evidence" value="ECO:0007669"/>
    <property type="project" value="InterPro"/>
</dbReference>
<organism evidence="24 25">
    <name type="scientific">Alosa alosa</name>
    <name type="common">allis shad</name>
    <dbReference type="NCBI Taxonomy" id="278164"/>
    <lineage>
        <taxon>Eukaryota</taxon>
        <taxon>Metazoa</taxon>
        <taxon>Chordata</taxon>
        <taxon>Craniata</taxon>
        <taxon>Vertebrata</taxon>
        <taxon>Euteleostomi</taxon>
        <taxon>Actinopterygii</taxon>
        <taxon>Neopterygii</taxon>
        <taxon>Teleostei</taxon>
        <taxon>Clupei</taxon>
        <taxon>Clupeiformes</taxon>
        <taxon>Clupeoidei</taxon>
        <taxon>Clupeidae</taxon>
        <taxon>Alosa</taxon>
    </lineage>
</organism>
<dbReference type="GO" id="GO:0006887">
    <property type="term" value="P:exocytosis"/>
    <property type="evidence" value="ECO:0007669"/>
    <property type="project" value="UniProtKB-KW"/>
</dbReference>
<dbReference type="FunFam" id="1.20.5.110:FF:000022">
    <property type="entry name" value="Syntaxin 19"/>
    <property type="match status" value="1"/>
</dbReference>
<dbReference type="PANTHER" id="PTHR19957">
    <property type="entry name" value="SYNTAXIN"/>
    <property type="match status" value="1"/>
</dbReference>
<evidence type="ECO:0000256" key="14">
    <source>
        <dbReference type="ARBA" id="ARBA00022989"/>
    </source>
</evidence>
<dbReference type="SUPFAM" id="SSF47661">
    <property type="entry name" value="t-snare proteins"/>
    <property type="match status" value="1"/>
</dbReference>
<evidence type="ECO:0000256" key="20">
    <source>
        <dbReference type="ARBA" id="ARBA00040530"/>
    </source>
</evidence>
<evidence type="ECO:0000256" key="11">
    <source>
        <dbReference type="ARBA" id="ARBA00022692"/>
    </source>
</evidence>
<evidence type="ECO:0000256" key="8">
    <source>
        <dbReference type="ARBA" id="ARBA00022499"/>
    </source>
</evidence>
<evidence type="ECO:0000256" key="3">
    <source>
        <dbReference type="ARBA" id="ARBA00004236"/>
    </source>
</evidence>
<dbReference type="GO" id="GO:0006836">
    <property type="term" value="P:neurotransmitter transport"/>
    <property type="evidence" value="ECO:0007669"/>
    <property type="project" value="UniProtKB-KW"/>
</dbReference>
<comment type="function">
    <text evidence="21">Plays an essential role in hormone and neurotransmitter calcium-dependent exocytosis and endocytosis. Part of the SNARE (Soluble NSF Attachment Receptor) complex composed of SNAP25, STX1A and VAMP2 which mediates the fusion of synaptic vesicles with the presynaptic plasma membrane. STX1A and SNAP25 are localized on the plasma membrane while VAMP2 resides in synaptic vesicles. The pairing of the three SNAREs from the N-terminal SNARE motifs to the C-terminal anchors leads to the formation of the SNARE complex, which brings membranes into close proximity and results in final fusion. Participates in the calcium-dependent regulation of acrosomal exocytosis in sperm. Also plays an important role in the exocytosis of hormones such as insulin or glucagon-like peptide 1 (GLP-1).</text>
</comment>
<keyword evidence="8" id="KW-1017">Isopeptide bond</keyword>
<evidence type="ECO:0000256" key="18">
    <source>
        <dbReference type="ARBA" id="ARBA00023329"/>
    </source>
</evidence>
<evidence type="ECO:0000256" key="16">
    <source>
        <dbReference type="ARBA" id="ARBA00023054"/>
    </source>
</evidence>
<evidence type="ECO:0000256" key="9">
    <source>
        <dbReference type="ARBA" id="ARBA00022553"/>
    </source>
</evidence>
<evidence type="ECO:0000256" key="6">
    <source>
        <dbReference type="ARBA" id="ARBA00022475"/>
    </source>
</evidence>
<keyword evidence="10" id="KW-0771">Synaptosome</keyword>
<dbReference type="InterPro" id="IPR045242">
    <property type="entry name" value="Syntaxin"/>
</dbReference>
<dbReference type="GO" id="GO:0031201">
    <property type="term" value="C:SNARE complex"/>
    <property type="evidence" value="ECO:0007669"/>
    <property type="project" value="TreeGrafter"/>
</dbReference>
<name>A0AAV6FYU8_9TELE</name>
<dbReference type="GO" id="GO:0006906">
    <property type="term" value="P:vesicle fusion"/>
    <property type="evidence" value="ECO:0007669"/>
    <property type="project" value="TreeGrafter"/>
</dbReference>
<keyword evidence="11 22" id="KW-0812">Transmembrane</keyword>
<keyword evidence="6" id="KW-1003">Cell membrane</keyword>
<dbReference type="Proteomes" id="UP000823561">
    <property type="component" value="Chromosome 16"/>
</dbReference>
<dbReference type="InterPro" id="IPR010989">
    <property type="entry name" value="SNARE"/>
</dbReference>
<protein>
    <recommendedName>
        <fullName evidence="20">Syntaxin-1A</fullName>
    </recommendedName>
</protein>
<keyword evidence="15" id="KW-0770">Synapse</keyword>
<dbReference type="EMBL" id="JADWDJ010000016">
    <property type="protein sequence ID" value="KAG5268023.1"/>
    <property type="molecule type" value="Genomic_DNA"/>
</dbReference>
<keyword evidence="18" id="KW-0968">Cytoplasmic vesicle</keyword>
<keyword evidence="7" id="KW-0268">Exocytosis</keyword>
<dbReference type="PROSITE" id="PS50192">
    <property type="entry name" value="T_SNARE"/>
    <property type="match status" value="1"/>
</dbReference>
<gene>
    <name evidence="24" type="ORF">AALO_G00207380</name>
</gene>
<dbReference type="GO" id="GO:0000149">
    <property type="term" value="F:SNARE binding"/>
    <property type="evidence" value="ECO:0007669"/>
    <property type="project" value="TreeGrafter"/>
</dbReference>
<evidence type="ECO:0000259" key="23">
    <source>
        <dbReference type="PROSITE" id="PS50192"/>
    </source>
</evidence>
<dbReference type="Gene3D" id="1.20.58.70">
    <property type="match status" value="1"/>
</dbReference>
<dbReference type="GO" id="GO:0043005">
    <property type="term" value="C:neuron projection"/>
    <property type="evidence" value="ECO:0007669"/>
    <property type="project" value="UniProtKB-KW"/>
</dbReference>
<keyword evidence="14 22" id="KW-1133">Transmembrane helix</keyword>
<keyword evidence="12" id="KW-0532">Neurotransmitter transport</keyword>
<dbReference type="SMART" id="SM00397">
    <property type="entry name" value="t_SNARE"/>
    <property type="match status" value="1"/>
</dbReference>
<dbReference type="GO" id="GO:0048278">
    <property type="term" value="P:vesicle docking"/>
    <property type="evidence" value="ECO:0007669"/>
    <property type="project" value="TreeGrafter"/>
</dbReference>
<dbReference type="Pfam" id="PF00804">
    <property type="entry name" value="Syntaxin"/>
    <property type="match status" value="1"/>
</dbReference>
<evidence type="ECO:0000256" key="22">
    <source>
        <dbReference type="SAM" id="Phobius"/>
    </source>
</evidence>
<comment type="caution">
    <text evidence="24">The sequence shown here is derived from an EMBL/GenBank/DDBJ whole genome shotgun (WGS) entry which is preliminary data.</text>
</comment>
<proteinExistence type="inferred from homology"/>
<feature type="domain" description="T-SNARE coiled-coil homology" evidence="23">
    <location>
        <begin position="62"/>
        <end position="124"/>
    </location>
</feature>
<keyword evidence="9" id="KW-0597">Phosphoprotein</keyword>
<dbReference type="GO" id="GO:0005886">
    <property type="term" value="C:plasma membrane"/>
    <property type="evidence" value="ECO:0007669"/>
    <property type="project" value="UniProtKB-SubCell"/>
</dbReference>
<dbReference type="InterPro" id="IPR006012">
    <property type="entry name" value="Syntaxin/epimorphin_CS"/>
</dbReference>
<comment type="subcellular location">
    <subcellularLocation>
        <location evidence="3">Cell membrane</location>
    </subcellularLocation>
    <subcellularLocation>
        <location evidence="1">Cytoplasmic vesicle</location>
        <location evidence="1">Secretory vesicle</location>
        <location evidence="1">Synaptic vesicle membrane</location>
        <topology evidence="1">Single-pass type IV membrane protein</topology>
    </subcellularLocation>
    <subcellularLocation>
        <location evidence="2">Endomembrane system</location>
        <topology evidence="2">Peripheral membrane protein</topology>
    </subcellularLocation>
    <subcellularLocation>
        <location evidence="19">Synapse</location>
        <location evidence="19">Synaptosome</location>
    </subcellularLocation>
</comment>
<reference evidence="24" key="1">
    <citation type="submission" date="2020-10" db="EMBL/GenBank/DDBJ databases">
        <title>Chromosome-scale genome assembly of the Allis shad, Alosa alosa.</title>
        <authorList>
            <person name="Margot Z."/>
            <person name="Christophe K."/>
            <person name="Cabau C."/>
            <person name="Louis A."/>
            <person name="Berthelot C."/>
            <person name="Parey E."/>
            <person name="Roest Crollius H."/>
            <person name="Montfort J."/>
            <person name="Robinson-Rechavi M."/>
            <person name="Bucao C."/>
            <person name="Bouchez O."/>
            <person name="Gislard M."/>
            <person name="Lluch J."/>
            <person name="Milhes M."/>
            <person name="Lampietro C."/>
            <person name="Lopez Roques C."/>
            <person name="Donnadieu C."/>
            <person name="Braasch I."/>
            <person name="Desvignes T."/>
            <person name="Postlethwait J."/>
            <person name="Bobe J."/>
            <person name="Guiguen Y."/>
        </authorList>
    </citation>
    <scope>NUCLEOTIDE SEQUENCE</scope>
    <source>
        <strain evidence="24">M-15738</strain>
        <tissue evidence="24">Blood</tissue>
    </source>
</reference>
<evidence type="ECO:0000313" key="25">
    <source>
        <dbReference type="Proteomes" id="UP000823561"/>
    </source>
</evidence>
<evidence type="ECO:0000256" key="12">
    <source>
        <dbReference type="ARBA" id="ARBA00022775"/>
    </source>
</evidence>
<evidence type="ECO:0000313" key="24">
    <source>
        <dbReference type="EMBL" id="KAG5268023.1"/>
    </source>
</evidence>
<evidence type="ECO:0000256" key="10">
    <source>
        <dbReference type="ARBA" id="ARBA00022599"/>
    </source>
</evidence>
<keyword evidence="17 22" id="KW-0472">Membrane</keyword>
<comment type="similarity">
    <text evidence="4">Belongs to the syntaxin family.</text>
</comment>
<evidence type="ECO:0000256" key="15">
    <source>
        <dbReference type="ARBA" id="ARBA00023018"/>
    </source>
</evidence>
<dbReference type="PROSITE" id="PS00914">
    <property type="entry name" value="SYNTAXIN"/>
    <property type="match status" value="1"/>
</dbReference>
<dbReference type="GO" id="GO:0030672">
    <property type="term" value="C:synaptic vesicle membrane"/>
    <property type="evidence" value="ECO:0007669"/>
    <property type="project" value="UniProtKB-SubCell"/>
</dbReference>
<keyword evidence="16" id="KW-0175">Coiled coil</keyword>
<dbReference type="AlphaFoldDB" id="A0AAV6FYU8"/>
<evidence type="ECO:0000256" key="2">
    <source>
        <dbReference type="ARBA" id="ARBA00004184"/>
    </source>
</evidence>